<reference evidence="1" key="1">
    <citation type="journal article" date="2011" name="PLoS Biol.">
        <title>Gene gain and loss during evolution of obligate parasitism in the white rust pathogen of Arabidopsis thaliana.</title>
        <authorList>
            <person name="Kemen E."/>
            <person name="Gardiner A."/>
            <person name="Schultz-Larsen T."/>
            <person name="Kemen A.C."/>
            <person name="Balmuth A.L."/>
            <person name="Robert-Seilaniantz A."/>
            <person name="Bailey K."/>
            <person name="Holub E."/>
            <person name="Studholme D.J."/>
            <person name="Maclean D."/>
            <person name="Jones J.D."/>
        </authorList>
    </citation>
    <scope>NUCLEOTIDE SEQUENCE</scope>
</reference>
<dbReference type="EMBL" id="FR824458">
    <property type="protein sequence ID" value="CCA26792.1"/>
    <property type="molecule type" value="Genomic_DNA"/>
</dbReference>
<sequence length="118" mass="13055">MRDKQVQLDCQRPCVEKQHPLLGSITKTLSSTDESFLPAPLTKSEMEGAIKSMRGHSAPGMDGLPAAFYQLASSVFGECLQIVFDHQLRCCGLNVVRQSRCFTKVDFEQILATIVPLL</sequence>
<organism evidence="1">
    <name type="scientific">Albugo laibachii Nc14</name>
    <dbReference type="NCBI Taxonomy" id="890382"/>
    <lineage>
        <taxon>Eukaryota</taxon>
        <taxon>Sar</taxon>
        <taxon>Stramenopiles</taxon>
        <taxon>Oomycota</taxon>
        <taxon>Peronosporomycetes</taxon>
        <taxon>Albuginales</taxon>
        <taxon>Albuginaceae</taxon>
        <taxon>Albugo</taxon>
    </lineage>
</organism>
<reference evidence="1" key="2">
    <citation type="submission" date="2011-02" db="EMBL/GenBank/DDBJ databases">
        <authorList>
            <person name="MacLean D."/>
        </authorList>
    </citation>
    <scope>NUCLEOTIDE SEQUENCE</scope>
</reference>
<gene>
    <name evidence="1" type="primary">AlNc14C415G11482</name>
    <name evidence="1" type="ORF">ALNC14_129360</name>
</gene>
<dbReference type="AlphaFoldDB" id="F0WZ76"/>
<dbReference type="HOGENOM" id="CLU_2077450_0_0_1"/>
<proteinExistence type="predicted"/>
<name>F0WZ76_9STRA</name>
<protein>
    <submittedName>
        <fullName evidence="1">AlNc14C415G11482 protein</fullName>
    </submittedName>
</protein>
<evidence type="ECO:0000313" key="1">
    <source>
        <dbReference type="EMBL" id="CCA26792.1"/>
    </source>
</evidence>
<accession>F0WZ76</accession>